<evidence type="ECO:0000313" key="4">
    <source>
        <dbReference type="EMBL" id="MFD0868546.1"/>
    </source>
</evidence>
<dbReference type="RefSeq" id="WP_144932971.1">
    <property type="nucleotide sequence ID" value="NZ_JBHTIU010000016.1"/>
</dbReference>
<dbReference type="PANTHER" id="PTHR45674:SF4">
    <property type="entry name" value="DNA LIGASE 1"/>
    <property type="match status" value="1"/>
</dbReference>
<gene>
    <name evidence="4" type="ORF">ACFQ03_05250</name>
</gene>
<reference evidence="5" key="1">
    <citation type="journal article" date="2019" name="Int. J. Syst. Evol. Microbiol.">
        <title>The Global Catalogue of Microorganisms (GCM) 10K type strain sequencing project: providing services to taxonomists for standard genome sequencing and annotation.</title>
        <authorList>
            <consortium name="The Broad Institute Genomics Platform"/>
            <consortium name="The Broad Institute Genome Sequencing Center for Infectious Disease"/>
            <person name="Wu L."/>
            <person name="Ma J."/>
        </authorList>
    </citation>
    <scope>NUCLEOTIDE SEQUENCE [LARGE SCALE GENOMIC DNA]</scope>
    <source>
        <strain evidence="5">CCUG 57263</strain>
    </source>
</reference>
<feature type="domain" description="ATP-dependent DNA ligase family profile" evidence="3">
    <location>
        <begin position="17"/>
        <end position="185"/>
    </location>
</feature>
<comment type="caution">
    <text evidence="4">The sequence shown here is derived from an EMBL/GenBank/DDBJ whole genome shotgun (WGS) entry which is preliminary data.</text>
</comment>
<evidence type="ECO:0000313" key="5">
    <source>
        <dbReference type="Proteomes" id="UP001597120"/>
    </source>
</evidence>
<dbReference type="EMBL" id="JBHTIU010000016">
    <property type="protein sequence ID" value="MFD0868546.1"/>
    <property type="molecule type" value="Genomic_DNA"/>
</dbReference>
<proteinExistence type="inferred from homology"/>
<dbReference type="SUPFAM" id="SSF56091">
    <property type="entry name" value="DNA ligase/mRNA capping enzyme, catalytic domain"/>
    <property type="match status" value="1"/>
</dbReference>
<dbReference type="InterPro" id="IPR012310">
    <property type="entry name" value="DNA_ligase_ATP-dep_cent"/>
</dbReference>
<evidence type="ECO:0000256" key="1">
    <source>
        <dbReference type="ARBA" id="ARBA00007572"/>
    </source>
</evidence>
<dbReference type="Gene3D" id="3.30.470.30">
    <property type="entry name" value="DNA ligase/mRNA capping enzyme"/>
    <property type="match status" value="1"/>
</dbReference>
<protein>
    <submittedName>
        <fullName evidence="4">ATP-dependent DNA ligase</fullName>
    </submittedName>
</protein>
<organism evidence="4 5">
    <name type="scientific">Paenibacillus residui</name>
    <dbReference type="NCBI Taxonomy" id="629724"/>
    <lineage>
        <taxon>Bacteria</taxon>
        <taxon>Bacillati</taxon>
        <taxon>Bacillota</taxon>
        <taxon>Bacilli</taxon>
        <taxon>Bacillales</taxon>
        <taxon>Paenibacillaceae</taxon>
        <taxon>Paenibacillus</taxon>
    </lineage>
</organism>
<comment type="similarity">
    <text evidence="1">Belongs to the ATP-dependent DNA ligase family.</text>
</comment>
<dbReference type="InterPro" id="IPR050191">
    <property type="entry name" value="ATP-dep_DNA_ligase"/>
</dbReference>
<dbReference type="PANTHER" id="PTHR45674">
    <property type="entry name" value="DNA LIGASE 1/3 FAMILY MEMBER"/>
    <property type="match status" value="1"/>
</dbReference>
<sequence length="293" mass="33364">MIYEPMIPIRQDKPFDDPAYLFEPKVEGHRVLLVHQNGITRLFTRHGHEITHRYPELVRVPVNEDVVLDGEAAFIDPATGKLEPALAKERIRLNKRKQIYDAQRLVPARFFVFDILQRGGEDLRPLPLAERKRHLEEAITDNDYFYKMKYVEGCGRALFQAALERGAAAGVVAKRIDSPYIAGLSPEWRQIPCYRTEKVYVTGYCKRGSGWLIGVQADNGEIKPAGLVGSDVIMPDRIWFVKAAAKQYSGEDHHYVYLKPGIEAELTFQGWTKEGKVRKPVCLNKPAALRLHA</sequence>
<accession>A0ABW3D5K8</accession>
<dbReference type="Proteomes" id="UP001597120">
    <property type="component" value="Unassembled WGS sequence"/>
</dbReference>
<name>A0ABW3D5K8_9BACL</name>
<evidence type="ECO:0000259" key="3">
    <source>
        <dbReference type="Pfam" id="PF01068"/>
    </source>
</evidence>
<keyword evidence="5" id="KW-1185">Reference proteome</keyword>
<dbReference type="GO" id="GO:0016874">
    <property type="term" value="F:ligase activity"/>
    <property type="evidence" value="ECO:0007669"/>
    <property type="project" value="UniProtKB-KW"/>
</dbReference>
<evidence type="ECO:0000256" key="2">
    <source>
        <dbReference type="ARBA" id="ARBA00022598"/>
    </source>
</evidence>
<keyword evidence="2 4" id="KW-0436">Ligase</keyword>
<dbReference type="Gene3D" id="3.30.1490.70">
    <property type="match status" value="1"/>
</dbReference>
<dbReference type="Pfam" id="PF01068">
    <property type="entry name" value="DNA_ligase_A_M"/>
    <property type="match status" value="1"/>
</dbReference>